<evidence type="ECO:0000256" key="6">
    <source>
        <dbReference type="SAM" id="MobiDB-lite"/>
    </source>
</evidence>
<dbReference type="EMBL" id="CACRZD030000013">
    <property type="protein sequence ID" value="CAA6670191.1"/>
    <property type="molecule type" value="Genomic_DNA"/>
</dbReference>
<sequence length="266" mass="29031">MDSRGAARKRGRVADAALNGGSGAVGLKKVKVFSTWYRKQKSKPCTKFFSTSGCPFGRVVTSSTMSLGASTREPYEQPGQPHCKEPMAALPHSDGPLPPPAVKTRMCNKYGTTEGCKFGDKCHFAHGERELGMPILPTTRPGGQPVGGKLRGLRHRQDQRGRLPCRSNHRQGRVNTKQICRITGAKLAIREHEADSTLRNIELEGTFDQIKQASAMVRELILNLTAGTPLPNYKTKMCENFGKGSCTFGARCHFAHGAADLRKPTI</sequence>
<dbReference type="GO" id="GO:0008270">
    <property type="term" value="F:zinc ion binding"/>
    <property type="evidence" value="ECO:0007669"/>
    <property type="project" value="UniProtKB-KW"/>
</dbReference>
<dbReference type="InterPro" id="IPR045877">
    <property type="entry name" value="ZFP36-like"/>
</dbReference>
<protein>
    <recommendedName>
        <fullName evidence="7">C3H1-type domain-containing protein</fullName>
    </recommendedName>
</protein>
<dbReference type="InterPro" id="IPR036855">
    <property type="entry name" value="Znf_CCCH_sf"/>
</dbReference>
<dbReference type="GO" id="GO:0010468">
    <property type="term" value="P:regulation of gene expression"/>
    <property type="evidence" value="ECO:0007669"/>
    <property type="project" value="UniProtKB-ARBA"/>
</dbReference>
<evidence type="ECO:0000256" key="5">
    <source>
        <dbReference type="PROSITE-ProRule" id="PRU00723"/>
    </source>
</evidence>
<dbReference type="FunFam" id="4.10.1000.10:FF:000003">
    <property type="entry name" value="Zinc finger CCCH domain-containing protein"/>
    <property type="match status" value="2"/>
</dbReference>
<feature type="zinc finger region" description="C3H1-type" evidence="5">
    <location>
        <begin position="232"/>
        <end position="259"/>
    </location>
</feature>
<dbReference type="Gene3D" id="3.30.1370.10">
    <property type="entry name" value="K Homology domain, type 1"/>
    <property type="match status" value="1"/>
</dbReference>
<organism evidence="8">
    <name type="scientific">Spirodela intermedia</name>
    <name type="common">Intermediate duckweed</name>
    <dbReference type="NCBI Taxonomy" id="51605"/>
    <lineage>
        <taxon>Eukaryota</taxon>
        <taxon>Viridiplantae</taxon>
        <taxon>Streptophyta</taxon>
        <taxon>Embryophyta</taxon>
        <taxon>Tracheophyta</taxon>
        <taxon>Spermatophyta</taxon>
        <taxon>Magnoliopsida</taxon>
        <taxon>Liliopsida</taxon>
        <taxon>Araceae</taxon>
        <taxon>Lemnoideae</taxon>
        <taxon>Spirodela</taxon>
    </lineage>
</organism>
<dbReference type="PANTHER" id="PTHR12547">
    <property type="entry name" value="CCCH ZINC FINGER/TIS11-RELATED"/>
    <property type="match status" value="1"/>
</dbReference>
<proteinExistence type="predicted"/>
<evidence type="ECO:0000256" key="4">
    <source>
        <dbReference type="ARBA" id="ARBA00022833"/>
    </source>
</evidence>
<dbReference type="InterPro" id="IPR000571">
    <property type="entry name" value="Znf_CCCH"/>
</dbReference>
<evidence type="ECO:0000256" key="1">
    <source>
        <dbReference type="ARBA" id="ARBA00022723"/>
    </source>
</evidence>
<feature type="domain" description="C3H1-type" evidence="7">
    <location>
        <begin position="101"/>
        <end position="129"/>
    </location>
</feature>
<dbReference type="PROSITE" id="PS50103">
    <property type="entry name" value="ZF_C3H1"/>
    <property type="match status" value="2"/>
</dbReference>
<dbReference type="PANTHER" id="PTHR12547:SF173">
    <property type="entry name" value="ZINC FINGER CCCH DOMAIN-CONTAINING PROTEIN 52"/>
    <property type="match status" value="1"/>
</dbReference>
<dbReference type="AlphaFoldDB" id="A0A7I8JK04"/>
<dbReference type="Gene3D" id="4.10.1000.10">
    <property type="entry name" value="Zinc finger, CCCH-type"/>
    <property type="match status" value="2"/>
</dbReference>
<feature type="zinc finger region" description="C3H1-type" evidence="5">
    <location>
        <begin position="101"/>
        <end position="129"/>
    </location>
</feature>
<gene>
    <name evidence="8" type="ORF">SI7747_13016594</name>
</gene>
<dbReference type="GO" id="GO:0051252">
    <property type="term" value="P:regulation of RNA metabolic process"/>
    <property type="evidence" value="ECO:0007669"/>
    <property type="project" value="UniProtKB-ARBA"/>
</dbReference>
<feature type="domain" description="C3H1-type" evidence="7">
    <location>
        <begin position="232"/>
        <end position="259"/>
    </location>
</feature>
<dbReference type="SUPFAM" id="SSF54791">
    <property type="entry name" value="Eukaryotic type KH-domain (KH-domain type I)"/>
    <property type="match status" value="1"/>
</dbReference>
<evidence type="ECO:0000259" key="7">
    <source>
        <dbReference type="PROSITE" id="PS50103"/>
    </source>
</evidence>
<dbReference type="Proteomes" id="UP001189122">
    <property type="component" value="Unassembled WGS sequence"/>
</dbReference>
<dbReference type="Pfam" id="PF00642">
    <property type="entry name" value="zf-CCCH"/>
    <property type="match status" value="1"/>
</dbReference>
<keyword evidence="2" id="KW-0677">Repeat</keyword>
<reference evidence="8 9" key="1">
    <citation type="submission" date="2019-12" db="EMBL/GenBank/DDBJ databases">
        <authorList>
            <person name="Scholz U."/>
            <person name="Mascher M."/>
            <person name="Fiebig A."/>
        </authorList>
    </citation>
    <scope>NUCLEOTIDE SEQUENCE</scope>
</reference>
<evidence type="ECO:0000313" key="9">
    <source>
        <dbReference type="Proteomes" id="UP001189122"/>
    </source>
</evidence>
<dbReference type="EMBL" id="LR743600">
    <property type="protein sequence ID" value="CAA2630948.1"/>
    <property type="molecule type" value="Genomic_DNA"/>
</dbReference>
<keyword evidence="3 5" id="KW-0863">Zinc-finger</keyword>
<keyword evidence="1 5" id="KW-0479">Metal-binding</keyword>
<name>A0A7I8JK04_SPIIN</name>
<feature type="region of interest" description="Disordered" evidence="6">
    <location>
        <begin position="133"/>
        <end position="170"/>
    </location>
</feature>
<accession>A0A7I8JK04</accession>
<keyword evidence="9" id="KW-1185">Reference proteome</keyword>
<evidence type="ECO:0000256" key="2">
    <source>
        <dbReference type="ARBA" id="ARBA00022737"/>
    </source>
</evidence>
<dbReference type="GO" id="GO:0003729">
    <property type="term" value="F:mRNA binding"/>
    <property type="evidence" value="ECO:0007669"/>
    <property type="project" value="InterPro"/>
</dbReference>
<dbReference type="SMART" id="SM00356">
    <property type="entry name" value="ZnF_C3H1"/>
    <property type="match status" value="2"/>
</dbReference>
<evidence type="ECO:0000256" key="3">
    <source>
        <dbReference type="ARBA" id="ARBA00022771"/>
    </source>
</evidence>
<dbReference type="InterPro" id="IPR036612">
    <property type="entry name" value="KH_dom_type_1_sf"/>
</dbReference>
<evidence type="ECO:0000313" key="8">
    <source>
        <dbReference type="EMBL" id="CAA2630948.1"/>
    </source>
</evidence>
<dbReference type="SUPFAM" id="SSF90229">
    <property type="entry name" value="CCCH zinc finger"/>
    <property type="match status" value="2"/>
</dbReference>
<keyword evidence="4 5" id="KW-0862">Zinc</keyword>